<dbReference type="EMBL" id="LJDB01000009">
    <property type="protein sequence ID" value="ONI42633.1"/>
    <property type="molecule type" value="Genomic_DNA"/>
</dbReference>
<comment type="caution">
    <text evidence="1">The sequence shown here is derived from an EMBL/GenBank/DDBJ whole genome shotgun (WGS) entry which is preliminary data.</text>
</comment>
<proteinExistence type="predicted"/>
<name>A0ACC8XGC4_9FIRM</name>
<sequence length="252" mass="27259">MKGKVVVVTGGGQGIGACVATTYAKKGAKVIIAEIDEEAGLETEQTIKEQGMEATFIKTDVGSEASVKNMVSIVISKYGKIDILINNAAINPRGNLSTRKVEEFENVLRVNITGMYICVQNVVPHMREKGCSIVNIASTRAFMSEADTEAYSASKGAIIALTHSLAISLSHKIRVNSVSPGWIETSQWKKKKERKSVLLEEQDHLQHPAGRVGKPEDVASAILYLTSNESEFITGTNLIVDGGMTSKMIYVE</sequence>
<keyword evidence="2" id="KW-1185">Reference proteome</keyword>
<protein>
    <submittedName>
        <fullName evidence="1">Oxidoreductase</fullName>
    </submittedName>
</protein>
<evidence type="ECO:0000313" key="2">
    <source>
        <dbReference type="Proteomes" id="UP000188605"/>
    </source>
</evidence>
<gene>
    <name evidence="1" type="ORF">AN396_13705</name>
</gene>
<reference evidence="1" key="1">
    <citation type="submission" date="2016-08" db="EMBL/GenBank/DDBJ databases">
        <authorList>
            <person name="Ngugi D.K."/>
            <person name="Miyake S."/>
            <person name="Stingl U."/>
        </authorList>
    </citation>
    <scope>NUCLEOTIDE SEQUENCE</scope>
    <source>
        <strain evidence="1">SCG-B11WGA-EpuloA1</strain>
    </source>
</reference>
<organism evidence="1 2">
    <name type="scientific">Candidatus Epulonipiscium fishelsonii</name>
    <dbReference type="NCBI Taxonomy" id="77094"/>
    <lineage>
        <taxon>Bacteria</taxon>
        <taxon>Bacillati</taxon>
        <taxon>Bacillota</taxon>
        <taxon>Clostridia</taxon>
        <taxon>Lachnospirales</taxon>
        <taxon>Lachnospiraceae</taxon>
        <taxon>Candidatus Epulonipiscium</taxon>
    </lineage>
</organism>
<evidence type="ECO:0000313" key="1">
    <source>
        <dbReference type="EMBL" id="ONI42633.1"/>
    </source>
</evidence>
<dbReference type="Proteomes" id="UP000188605">
    <property type="component" value="Unassembled WGS sequence"/>
</dbReference>
<accession>A0ACC8XGC4</accession>